<feature type="compositionally biased region" description="Polar residues" evidence="12">
    <location>
        <begin position="266"/>
        <end position="279"/>
    </location>
</feature>
<dbReference type="PANTHER" id="PTHR18934:SF145">
    <property type="entry name" value="ATP-DEPENDENT RNA HELICASE DHX57-RELATED"/>
    <property type="match status" value="1"/>
</dbReference>
<evidence type="ECO:0000256" key="4">
    <source>
        <dbReference type="ARBA" id="ARBA00022640"/>
    </source>
</evidence>
<keyword evidence="3" id="KW-0150">Chloroplast</keyword>
<dbReference type="InterPro" id="IPR027417">
    <property type="entry name" value="P-loop_NTPase"/>
</dbReference>
<dbReference type="FunFam" id="1.20.120.1080:FF:000002">
    <property type="entry name" value="Putative ATP-dependent RNA helicase DHX36"/>
    <property type="match status" value="1"/>
</dbReference>
<dbReference type="FunFam" id="3.40.50.300:FF:000819">
    <property type="entry name" value="ATP dependent RNA helicase, putative"/>
    <property type="match status" value="1"/>
</dbReference>
<name>A0A166U086_9AGAM</name>
<dbReference type="SMART" id="SM00490">
    <property type="entry name" value="HELICc"/>
    <property type="match status" value="1"/>
</dbReference>
<sequence length="1475" mass="164249">MPKKKKTQLKPVARGFATTSVPKKVIAVEEDSEVLATDVGGSIEHTPQSEGQSSGTDAPAQSTVDEFDPDKVEEQSLQNLVDRLQATTEKDVIRAVKAIEMERRYSKTLPRLDLDPLLIDRILALSAISEPNEVRKALEEPEDKATARLAITYGALRRLGFSETRVEECLRAVPGVDLDEAFDWLFTYCAEDELEDNGTEETEEPKTPRTPRGNKSKSAKVLRTPAEFQAPPKPPPSKKASRLDANAPSFVPFQKPPLPTTDHENGNNNDTTPRFQFQNLAEDAQSSESDQDSSESDDPNAEYVRLKMQITSLTSQRLPGNNADASILRNAQARLKEVKKHYFFDEKSAEEDFRKERVTADALALQSKLRGLSIGGSGPAIQETSEAKTSKKRPPNIQPPKPLTPARAPNILDDDSDDSGGMLDILDGLPASEVNDKGTTVTIRDMALPKHWSGRTPKTLLAETVTKADRYAAISYQIISGHSRAKRAAIHIRWDGRKDGEWRMEDVACHDETQAEAYIAAVVLHDLTFPLTDGFQASSSAASGTQTFFRLLPAVYRDLWDELEAKRKTRDDSINRGVWARLRTIVEPKLDTGLKLGNKGQKPAVDIKDVFHPRQLSAPSDAVSEQLIAGFSARQASPSYQEMLHQRNSLPIAQYRETIISTLNQSQVLVLSGETGCGKSTQLPAFILEDQLSQGKPCKIYCTEPRRISAISLAQRVSRELGDPPGAVGTMSSLVGYSIRLESNTSRNTRLAFVTNGIALRMLEGGTGQGGHGTAFDEITHIIIDEVHERTIESDFLLIVLKSLIAQRSDLKVILMSATVDAEKISAFFGGCPTLHVPGRTFPVDVRYLEDAVEFTKWTITEKSPYARRLHDKFYRTKARTDWSEDVAARDEEEDEDDSVQENVKLEKRYSSGTATTINLLDERIIPYDLIIRLLERICFEDEEHASYSAAILVFMPGLGEIRKLNDLLSEHNYFGGNDFSIYPLHSTLSSESQGAVFDIPPAGMRKIVIATNIAETGITIPDITCVIDTGKYREMRFDEKRQISRLVETFVAKSNAAQRRGRAGRVQRGLCFHLFTRVRHDTQMADNPLPEMMRLSLSDLALRIKIMKIKIGTSIEDVLSRALDPPAAINVQRAISALVEVRALTTAEDITPMGRLLSKLPTDVHLGKFLLTAALFRCLDPALTIAAALNSKSPFVSPFGHEDRADTAKASFRVENSDFLTIHNAFASWRRVSANPGFVKKFCKDNFLSMQNLQQIEELRQQFLGYLIDSAFIQVDKSFIRELSRARYSRNRTRFVTLPPELDRNSSNPALLNASLAAGLYPKILAIDGGQLRTITNNQLAAFHPSSINFRRQAADFGVHHLSYFTLMHSKKLYAWETGPVDDLSLLLLCGEIDFKLISNSTFIDRNKIKFRISPKSNIALKILRNHLGMILAQLFRGKVLNEVQTQWFELALMVLGKVKVEPVEEQKGTVVLG</sequence>
<proteinExistence type="predicted"/>
<dbReference type="OrthoDB" id="5600252at2759"/>
<dbReference type="CDD" id="cd17917">
    <property type="entry name" value="DEXHc_RHA-like"/>
    <property type="match status" value="1"/>
</dbReference>
<dbReference type="Pfam" id="PF00271">
    <property type="entry name" value="Helicase_C"/>
    <property type="match status" value="1"/>
</dbReference>
<keyword evidence="10" id="KW-0809">Transit peptide</keyword>
<feature type="compositionally biased region" description="Polar residues" evidence="12">
    <location>
        <begin position="45"/>
        <end position="64"/>
    </location>
</feature>
<dbReference type="InterPro" id="IPR011545">
    <property type="entry name" value="DEAD/DEAH_box_helicase_dom"/>
</dbReference>
<feature type="region of interest" description="Disordered" evidence="12">
    <location>
        <begin position="195"/>
        <end position="302"/>
    </location>
</feature>
<feature type="region of interest" description="Disordered" evidence="12">
    <location>
        <begin position="372"/>
        <end position="419"/>
    </location>
</feature>
<keyword evidence="6 15" id="KW-0378">Hydrolase</keyword>
<dbReference type="EMBL" id="KV417490">
    <property type="protein sequence ID" value="KZP31177.1"/>
    <property type="molecule type" value="Genomic_DNA"/>
</dbReference>
<evidence type="ECO:0000256" key="9">
    <source>
        <dbReference type="ARBA" id="ARBA00022884"/>
    </source>
</evidence>
<dbReference type="PANTHER" id="PTHR18934">
    <property type="entry name" value="ATP-DEPENDENT RNA HELICASE"/>
    <property type="match status" value="1"/>
</dbReference>
<evidence type="ECO:0000256" key="2">
    <source>
        <dbReference type="ARBA" id="ARBA00012552"/>
    </source>
</evidence>
<dbReference type="SMART" id="SM00487">
    <property type="entry name" value="DEXDc"/>
    <property type="match status" value="1"/>
</dbReference>
<feature type="domain" description="Helicase ATP-binding" evidence="13">
    <location>
        <begin position="660"/>
        <end position="838"/>
    </location>
</feature>
<dbReference type="InterPro" id="IPR056890">
    <property type="entry name" value="UBA_DHX29-like"/>
</dbReference>
<evidence type="ECO:0000256" key="1">
    <source>
        <dbReference type="ARBA" id="ARBA00004229"/>
    </source>
</evidence>
<dbReference type="FunFam" id="3.40.50.300:FF:000500">
    <property type="entry name" value="ATP-dependent RNA helicase DHX29"/>
    <property type="match status" value="1"/>
</dbReference>
<dbReference type="Proteomes" id="UP000076532">
    <property type="component" value="Unassembled WGS sequence"/>
</dbReference>
<dbReference type="InterPro" id="IPR011709">
    <property type="entry name" value="DEAD-box_helicase_OB_fold"/>
</dbReference>
<gene>
    <name evidence="15" type="ORF">FIBSPDRAFT_916885</name>
</gene>
<feature type="compositionally biased region" description="Acidic residues" evidence="12">
    <location>
        <begin position="289"/>
        <end position="300"/>
    </location>
</feature>
<dbReference type="InterPro" id="IPR014001">
    <property type="entry name" value="Helicase_ATP-bd"/>
</dbReference>
<feature type="domain" description="Helicase C-terminal" evidence="14">
    <location>
        <begin position="933"/>
        <end position="1109"/>
    </location>
</feature>
<evidence type="ECO:0000256" key="7">
    <source>
        <dbReference type="ARBA" id="ARBA00022806"/>
    </source>
</evidence>
<evidence type="ECO:0000256" key="8">
    <source>
        <dbReference type="ARBA" id="ARBA00022840"/>
    </source>
</evidence>
<evidence type="ECO:0000256" key="6">
    <source>
        <dbReference type="ARBA" id="ARBA00022801"/>
    </source>
</evidence>
<evidence type="ECO:0000313" key="15">
    <source>
        <dbReference type="EMBL" id="KZP31177.1"/>
    </source>
</evidence>
<dbReference type="InterPro" id="IPR007502">
    <property type="entry name" value="Helicase-assoc_dom"/>
</dbReference>
<dbReference type="SUPFAM" id="SSF52540">
    <property type="entry name" value="P-loop containing nucleoside triphosphate hydrolases"/>
    <property type="match status" value="1"/>
</dbReference>
<organism evidence="15 16">
    <name type="scientific">Athelia psychrophila</name>
    <dbReference type="NCBI Taxonomy" id="1759441"/>
    <lineage>
        <taxon>Eukaryota</taxon>
        <taxon>Fungi</taxon>
        <taxon>Dikarya</taxon>
        <taxon>Basidiomycota</taxon>
        <taxon>Agaricomycotina</taxon>
        <taxon>Agaricomycetes</taxon>
        <taxon>Agaricomycetidae</taxon>
        <taxon>Atheliales</taxon>
        <taxon>Atheliaceae</taxon>
        <taxon>Athelia</taxon>
    </lineage>
</organism>
<accession>A0A166U086</accession>
<keyword evidence="8" id="KW-0067">ATP-binding</keyword>
<evidence type="ECO:0000256" key="10">
    <source>
        <dbReference type="ARBA" id="ARBA00022946"/>
    </source>
</evidence>
<evidence type="ECO:0000256" key="12">
    <source>
        <dbReference type="SAM" id="MobiDB-lite"/>
    </source>
</evidence>
<keyword evidence="5" id="KW-0547">Nucleotide-binding</keyword>
<dbReference type="PROSITE" id="PS51192">
    <property type="entry name" value="HELICASE_ATP_BIND_1"/>
    <property type="match status" value="1"/>
</dbReference>
<dbReference type="Pfam" id="PF21010">
    <property type="entry name" value="HA2_C"/>
    <property type="match status" value="1"/>
</dbReference>
<dbReference type="InterPro" id="IPR001650">
    <property type="entry name" value="Helicase_C-like"/>
</dbReference>
<comment type="subcellular location">
    <subcellularLocation>
        <location evidence="1">Plastid</location>
        <location evidence="1">Chloroplast</location>
    </subcellularLocation>
</comment>
<dbReference type="Gene3D" id="1.20.120.1080">
    <property type="match status" value="1"/>
</dbReference>
<dbReference type="Pfam" id="PF07717">
    <property type="entry name" value="OB_NTP_bind"/>
    <property type="match status" value="1"/>
</dbReference>
<dbReference type="Pfam" id="PF24899">
    <property type="entry name" value="UBA_DHX29"/>
    <property type="match status" value="1"/>
</dbReference>
<dbReference type="STRING" id="436010.A0A166U086"/>
<dbReference type="SMART" id="SM00847">
    <property type="entry name" value="HA2"/>
    <property type="match status" value="1"/>
</dbReference>
<evidence type="ECO:0000256" key="11">
    <source>
        <dbReference type="ARBA" id="ARBA00047984"/>
    </source>
</evidence>
<dbReference type="GO" id="GO:0005524">
    <property type="term" value="F:ATP binding"/>
    <property type="evidence" value="ECO:0007669"/>
    <property type="project" value="UniProtKB-KW"/>
</dbReference>
<evidence type="ECO:0000259" key="13">
    <source>
        <dbReference type="PROSITE" id="PS51192"/>
    </source>
</evidence>
<dbReference type="GO" id="GO:0016787">
    <property type="term" value="F:hydrolase activity"/>
    <property type="evidence" value="ECO:0007669"/>
    <property type="project" value="UniProtKB-KW"/>
</dbReference>
<evidence type="ECO:0000259" key="14">
    <source>
        <dbReference type="PROSITE" id="PS51194"/>
    </source>
</evidence>
<dbReference type="Pfam" id="PF00270">
    <property type="entry name" value="DEAD"/>
    <property type="match status" value="1"/>
</dbReference>
<protein>
    <recommendedName>
        <fullName evidence="2">RNA helicase</fullName>
        <ecNumber evidence="2">3.6.4.13</ecNumber>
    </recommendedName>
</protein>
<comment type="catalytic activity">
    <reaction evidence="11">
        <text>ATP + H2O = ADP + phosphate + H(+)</text>
        <dbReference type="Rhea" id="RHEA:13065"/>
        <dbReference type="ChEBI" id="CHEBI:15377"/>
        <dbReference type="ChEBI" id="CHEBI:15378"/>
        <dbReference type="ChEBI" id="CHEBI:30616"/>
        <dbReference type="ChEBI" id="CHEBI:43474"/>
        <dbReference type="ChEBI" id="CHEBI:456216"/>
        <dbReference type="EC" id="3.6.4.13"/>
    </reaction>
</comment>
<dbReference type="CDD" id="cd18791">
    <property type="entry name" value="SF2_C_RHA"/>
    <property type="match status" value="1"/>
</dbReference>
<evidence type="ECO:0000256" key="5">
    <source>
        <dbReference type="ARBA" id="ARBA00022741"/>
    </source>
</evidence>
<evidence type="ECO:0000256" key="3">
    <source>
        <dbReference type="ARBA" id="ARBA00022528"/>
    </source>
</evidence>
<dbReference type="EC" id="3.6.4.13" evidence="2"/>
<keyword evidence="4" id="KW-0934">Plastid</keyword>
<dbReference type="GO" id="GO:0003724">
    <property type="term" value="F:RNA helicase activity"/>
    <property type="evidence" value="ECO:0007669"/>
    <property type="project" value="UniProtKB-EC"/>
</dbReference>
<feature type="region of interest" description="Disordered" evidence="12">
    <location>
        <begin position="36"/>
        <end position="64"/>
    </location>
</feature>
<dbReference type="PROSITE" id="PS51194">
    <property type="entry name" value="HELICASE_CTER"/>
    <property type="match status" value="1"/>
</dbReference>
<keyword evidence="16" id="KW-1185">Reference proteome</keyword>
<keyword evidence="7" id="KW-0347">Helicase</keyword>
<keyword evidence="9" id="KW-0694">RNA-binding</keyword>
<reference evidence="15 16" key="1">
    <citation type="journal article" date="2016" name="Mol. Biol. Evol.">
        <title>Comparative Genomics of Early-Diverging Mushroom-Forming Fungi Provides Insights into the Origins of Lignocellulose Decay Capabilities.</title>
        <authorList>
            <person name="Nagy L.G."/>
            <person name="Riley R."/>
            <person name="Tritt A."/>
            <person name="Adam C."/>
            <person name="Daum C."/>
            <person name="Floudas D."/>
            <person name="Sun H."/>
            <person name="Yadav J.S."/>
            <person name="Pangilinan J."/>
            <person name="Larsson K.H."/>
            <person name="Matsuura K."/>
            <person name="Barry K."/>
            <person name="Labutti K."/>
            <person name="Kuo R."/>
            <person name="Ohm R.A."/>
            <person name="Bhattacharya S.S."/>
            <person name="Shirouzu T."/>
            <person name="Yoshinaga Y."/>
            <person name="Martin F.M."/>
            <person name="Grigoriev I.V."/>
            <person name="Hibbett D.S."/>
        </authorList>
    </citation>
    <scope>NUCLEOTIDE SEQUENCE [LARGE SCALE GENOMIC DNA]</scope>
    <source>
        <strain evidence="15 16">CBS 109695</strain>
    </source>
</reference>
<evidence type="ECO:0000313" key="16">
    <source>
        <dbReference type="Proteomes" id="UP000076532"/>
    </source>
</evidence>
<dbReference type="Gene3D" id="3.40.50.300">
    <property type="entry name" value="P-loop containing nucleotide triphosphate hydrolases"/>
    <property type="match status" value="2"/>
</dbReference>
<dbReference type="GO" id="GO:0003723">
    <property type="term" value="F:RNA binding"/>
    <property type="evidence" value="ECO:0007669"/>
    <property type="project" value="UniProtKB-KW"/>
</dbReference>